<organism evidence="1 2">
    <name type="scientific">Flavobacterium phage vB_FspS_filifjonk9-1</name>
    <dbReference type="NCBI Taxonomy" id="2686245"/>
    <lineage>
        <taxon>Viruses</taxon>
        <taxon>Duplodnaviria</taxon>
        <taxon>Heunggongvirae</taxon>
        <taxon>Uroviricota</taxon>
        <taxon>Caudoviricetes</taxon>
        <taxon>Muminvirus</taxon>
        <taxon>Muminvirus filifjonk</taxon>
    </lineage>
</organism>
<reference evidence="1 2" key="1">
    <citation type="journal article" date="2020" name="Viruses">
        <title>Diversity and Host Interactions Among Virulent and Temperate Baltic Sea Flavobacterium Phages.</title>
        <authorList>
            <person name="Nilsson E."/>
            <person name="Bayfield O.W."/>
            <person name="Lundin D."/>
            <person name="Antson A.A."/>
            <person name="Holmfeldt K."/>
        </authorList>
    </citation>
    <scope>NUCLEOTIDE SEQUENCE [LARGE SCALE GENOMIC DNA]</scope>
</reference>
<keyword evidence="2" id="KW-1185">Reference proteome</keyword>
<evidence type="ECO:0000313" key="2">
    <source>
        <dbReference type="Proteomes" id="UP000464173"/>
    </source>
</evidence>
<dbReference type="Proteomes" id="UP000464173">
    <property type="component" value="Segment"/>
</dbReference>
<accession>A0A6B9L9E8</accession>
<gene>
    <name evidence="1" type="ORF">filifjonk91_gp050</name>
</gene>
<sequence length="284" mass="33151">MIYCKELNKEFENKADLFKALVDNESFIIDAKKSQVYKSFEKGLQVVSDQKTIEKAFNDSEKGIKFDTDYYYFVVNSANYLDSHNDMHVDGNWNKSVKDQNGKVYLVWHHDFSKTENIIAFPEDIEMMTSKVAWSLLGKAYDGETYSLIYKVKKDKIVNENVSKWLKEGRKLQLSVRMQYIKLETAFNSDDEDYAKQTENYNKYYPLIANKDEFKEIEYFFIVKEAKNVMESSLLPFGSNSATAEISQIENKTEADNITSEIKTEPSIDTQKVEQELKKLLNKF</sequence>
<protein>
    <submittedName>
        <fullName evidence="1">Structural protein</fullName>
    </submittedName>
</protein>
<name>A0A6B9L9E8_9CAUD</name>
<dbReference type="EMBL" id="MN812206">
    <property type="protein sequence ID" value="QHB38667.1"/>
    <property type="molecule type" value="Genomic_DNA"/>
</dbReference>
<evidence type="ECO:0000313" key="1">
    <source>
        <dbReference type="EMBL" id="QHB38667.1"/>
    </source>
</evidence>
<proteinExistence type="predicted"/>